<proteinExistence type="predicted"/>
<accession>X1F1V7</accession>
<comment type="caution">
    <text evidence="1">The sequence shown here is derived from an EMBL/GenBank/DDBJ whole genome shotgun (WGS) entry which is preliminary data.</text>
</comment>
<gene>
    <name evidence="1" type="ORF">S03H2_05506</name>
</gene>
<name>X1F1V7_9ZZZZ</name>
<organism evidence="1">
    <name type="scientific">marine sediment metagenome</name>
    <dbReference type="NCBI Taxonomy" id="412755"/>
    <lineage>
        <taxon>unclassified sequences</taxon>
        <taxon>metagenomes</taxon>
        <taxon>ecological metagenomes</taxon>
    </lineage>
</organism>
<dbReference type="AlphaFoldDB" id="X1F1V7"/>
<dbReference type="EMBL" id="BARU01002306">
    <property type="protein sequence ID" value="GAH26530.1"/>
    <property type="molecule type" value="Genomic_DNA"/>
</dbReference>
<sequence length="98" mass="10511">MMLLQANKVRQLLLEYGGNLEAPAGKSLLVKAVYCIPSAADDYLTLSVDRVTVGFYRVAGRAGNHLSPMLTAYAVTNMMAWLLSKGINVAIPVAEGQV</sequence>
<feature type="non-terminal residue" evidence="1">
    <location>
        <position position="98"/>
    </location>
</feature>
<evidence type="ECO:0000313" key="1">
    <source>
        <dbReference type="EMBL" id="GAH26530.1"/>
    </source>
</evidence>
<reference evidence="1" key="1">
    <citation type="journal article" date="2014" name="Front. Microbiol.">
        <title>High frequency of phylogenetically diverse reductive dehalogenase-homologous genes in deep subseafloor sedimentary metagenomes.</title>
        <authorList>
            <person name="Kawai M."/>
            <person name="Futagami T."/>
            <person name="Toyoda A."/>
            <person name="Takaki Y."/>
            <person name="Nishi S."/>
            <person name="Hori S."/>
            <person name="Arai W."/>
            <person name="Tsubouchi T."/>
            <person name="Morono Y."/>
            <person name="Uchiyama I."/>
            <person name="Ito T."/>
            <person name="Fujiyama A."/>
            <person name="Inagaki F."/>
            <person name="Takami H."/>
        </authorList>
    </citation>
    <scope>NUCLEOTIDE SEQUENCE</scope>
    <source>
        <strain evidence="1">Expedition CK06-06</strain>
    </source>
</reference>
<protein>
    <submittedName>
        <fullName evidence="1">Uncharacterized protein</fullName>
    </submittedName>
</protein>